<evidence type="ECO:0000313" key="1">
    <source>
        <dbReference type="EMBL" id="MCR2807518.1"/>
    </source>
</evidence>
<organism evidence="1 2">
    <name type="scientific">Paenibacillus soyae</name>
    <dbReference type="NCBI Taxonomy" id="2969249"/>
    <lineage>
        <taxon>Bacteria</taxon>
        <taxon>Bacillati</taxon>
        <taxon>Bacillota</taxon>
        <taxon>Bacilli</taxon>
        <taxon>Bacillales</taxon>
        <taxon>Paenibacillaceae</taxon>
        <taxon>Paenibacillus</taxon>
    </lineage>
</organism>
<reference evidence="1" key="1">
    <citation type="submission" date="2022-08" db="EMBL/GenBank/DDBJ databases">
        <title>The genomic sequence of strain Paenibacillus sp. SCIV0701.</title>
        <authorList>
            <person name="Zhao H."/>
        </authorList>
    </citation>
    <scope>NUCLEOTIDE SEQUENCE</scope>
    <source>
        <strain evidence="1">SCIV0701</strain>
    </source>
</reference>
<dbReference type="EMBL" id="JANIPJ010000028">
    <property type="protein sequence ID" value="MCR2807518.1"/>
    <property type="molecule type" value="Genomic_DNA"/>
</dbReference>
<name>A0A9X2SD52_9BACL</name>
<sequence>MQKEDIIIALVHDFILISSRKFEEISLSGIFNYKDSNQENVVQLHDDMFGYMQDSLKWIETINPDKNESALGFNYYGRSIIEKTGAVKLTKLMKAWYLMFSEAPEEIILTGWYMWVEDEDPRTTGAYDKLSFSRKEVLDTLSRMIEFSIMVESGEYKMIYLGI</sequence>
<dbReference type="RefSeq" id="WP_257452053.1">
    <property type="nucleotide sequence ID" value="NZ_JANIPJ010000028.1"/>
</dbReference>
<comment type="caution">
    <text evidence="1">The sequence shown here is derived from an EMBL/GenBank/DDBJ whole genome shotgun (WGS) entry which is preliminary data.</text>
</comment>
<dbReference type="Proteomes" id="UP001141950">
    <property type="component" value="Unassembled WGS sequence"/>
</dbReference>
<dbReference type="AlphaFoldDB" id="A0A9X2SD52"/>
<proteinExistence type="predicted"/>
<accession>A0A9X2SD52</accession>
<keyword evidence="2" id="KW-1185">Reference proteome</keyword>
<gene>
    <name evidence="1" type="ORF">NQZ67_26880</name>
</gene>
<evidence type="ECO:0000313" key="2">
    <source>
        <dbReference type="Proteomes" id="UP001141950"/>
    </source>
</evidence>
<protein>
    <submittedName>
        <fullName evidence="1">Uncharacterized protein</fullName>
    </submittedName>
</protein>